<evidence type="ECO:0000256" key="3">
    <source>
        <dbReference type="ARBA" id="ARBA00022840"/>
    </source>
</evidence>
<keyword evidence="2" id="KW-0547">Nucleotide-binding</keyword>
<keyword evidence="3" id="KW-0067">ATP-binding</keyword>
<proteinExistence type="predicted"/>
<organism evidence="5">
    <name type="scientific">Streptomyces anulatus</name>
    <name type="common">Streptomyces chrysomallus</name>
    <dbReference type="NCBI Taxonomy" id="1892"/>
    <lineage>
        <taxon>Bacteria</taxon>
        <taxon>Bacillati</taxon>
        <taxon>Actinomycetota</taxon>
        <taxon>Actinomycetes</taxon>
        <taxon>Kitasatosporales</taxon>
        <taxon>Streptomycetaceae</taxon>
        <taxon>Streptomyces</taxon>
    </lineage>
</organism>
<dbReference type="Gene3D" id="1.20.120.1910">
    <property type="entry name" value="Cysteine-tRNA ligase, C-terminal anti-codon recognition domain"/>
    <property type="match status" value="1"/>
</dbReference>
<name>A0A6G3SI02_STRAQ</name>
<dbReference type="GO" id="GO:0005524">
    <property type="term" value="F:ATP binding"/>
    <property type="evidence" value="ECO:0007669"/>
    <property type="project" value="UniProtKB-KW"/>
</dbReference>
<dbReference type="RefSeq" id="WP_164255943.1">
    <property type="nucleotide sequence ID" value="NZ_JAAGMK010000001.1"/>
</dbReference>
<feature type="region of interest" description="Disordered" evidence="4">
    <location>
        <begin position="95"/>
        <end position="117"/>
    </location>
</feature>
<evidence type="ECO:0000256" key="2">
    <source>
        <dbReference type="ARBA" id="ARBA00022741"/>
    </source>
</evidence>
<reference evidence="5" key="1">
    <citation type="submission" date="2020-01" db="EMBL/GenBank/DDBJ databases">
        <title>Insect and environment-associated Actinomycetes.</title>
        <authorList>
            <person name="Currrie C."/>
            <person name="Chevrette M."/>
            <person name="Carlson C."/>
            <person name="Stubbendieck R."/>
            <person name="Wendt-Pienkowski E."/>
        </authorList>
    </citation>
    <scope>NUCLEOTIDE SEQUENCE</scope>
    <source>
        <strain evidence="5">SID505</strain>
    </source>
</reference>
<accession>A0A6G3SI02</accession>
<dbReference type="AlphaFoldDB" id="A0A6G3SI02"/>
<dbReference type="GO" id="GO:0006418">
    <property type="term" value="P:tRNA aminoacylation for protein translation"/>
    <property type="evidence" value="ECO:0007669"/>
    <property type="project" value="InterPro"/>
</dbReference>
<keyword evidence="1" id="KW-0436">Ligase</keyword>
<sequence length="117" mass="12654">MADVAVELESVIAAWSADMEEDQGGEWARTVLHGMIRRLAGAAGRGLHEPERTLGRIVAHLLELRTRLCTESAYELADAVREAVAAGGVRVRDSAEGSEWRWEGEVDDQQAGSPAEA</sequence>
<dbReference type="GO" id="GO:0004812">
    <property type="term" value="F:aminoacyl-tRNA ligase activity"/>
    <property type="evidence" value="ECO:0007669"/>
    <property type="project" value="InterPro"/>
</dbReference>
<dbReference type="EMBL" id="JAAGMK010000001">
    <property type="protein sequence ID" value="NEB82594.1"/>
    <property type="molecule type" value="Genomic_DNA"/>
</dbReference>
<evidence type="ECO:0000256" key="4">
    <source>
        <dbReference type="SAM" id="MobiDB-lite"/>
    </source>
</evidence>
<dbReference type="InterPro" id="IPR009080">
    <property type="entry name" value="tRNAsynth_Ia_anticodon-bd"/>
</dbReference>
<evidence type="ECO:0000313" key="5">
    <source>
        <dbReference type="EMBL" id="NEB82594.1"/>
    </source>
</evidence>
<evidence type="ECO:0000256" key="1">
    <source>
        <dbReference type="ARBA" id="ARBA00022598"/>
    </source>
</evidence>
<feature type="compositionally biased region" description="Basic and acidic residues" evidence="4">
    <location>
        <begin position="95"/>
        <end position="104"/>
    </location>
</feature>
<protein>
    <submittedName>
        <fullName evidence="5">Uncharacterized protein</fullName>
    </submittedName>
</protein>
<comment type="caution">
    <text evidence="5">The sequence shown here is derived from an EMBL/GenBank/DDBJ whole genome shotgun (WGS) entry which is preliminary data.</text>
</comment>
<gene>
    <name evidence="5" type="ORF">G3I43_00095</name>
</gene>
<dbReference type="SUPFAM" id="SSF47323">
    <property type="entry name" value="Anticodon-binding domain of a subclass of class I aminoacyl-tRNA synthetases"/>
    <property type="match status" value="1"/>
</dbReference>